<gene>
    <name evidence="1" type="ordered locus">Sulku_2590</name>
</gene>
<dbReference type="Proteomes" id="UP000008721">
    <property type="component" value="Plasmid pSULKU01"/>
</dbReference>
<keyword evidence="2" id="KW-1185">Reference proteome</keyword>
<organism evidence="1 2">
    <name type="scientific">Sulfuricurvum kujiense (strain ATCC BAA-921 / DSM 16994 / JCM 11577 / YK-1)</name>
    <dbReference type="NCBI Taxonomy" id="709032"/>
    <lineage>
        <taxon>Bacteria</taxon>
        <taxon>Pseudomonadati</taxon>
        <taxon>Campylobacterota</taxon>
        <taxon>Epsilonproteobacteria</taxon>
        <taxon>Campylobacterales</taxon>
        <taxon>Sulfurimonadaceae</taxon>
        <taxon>Sulfuricurvum</taxon>
    </lineage>
</organism>
<geneLocation type="plasmid" evidence="1 2">
    <name>pSULKU01</name>
</geneLocation>
<evidence type="ECO:0008006" key="3">
    <source>
        <dbReference type="Google" id="ProtNLM"/>
    </source>
</evidence>
<name>E4U3H9_SULKY</name>
<accession>E4U3H9</accession>
<dbReference type="InterPro" id="IPR049676">
    <property type="entry name" value="QatC"/>
</dbReference>
<dbReference type="RefSeq" id="WP_013449857.1">
    <property type="nucleotide sequence ID" value="NC_014754.1"/>
</dbReference>
<dbReference type="SUPFAM" id="SSF52402">
    <property type="entry name" value="Adenine nucleotide alpha hydrolases-like"/>
    <property type="match status" value="1"/>
</dbReference>
<protein>
    <recommendedName>
        <fullName evidence="3">7-cyano-7-deazaguanine synthase</fullName>
    </recommendedName>
</protein>
<dbReference type="OrthoDB" id="9789567at2"/>
<dbReference type="eggNOG" id="COG0603">
    <property type="taxonomic scope" value="Bacteria"/>
</dbReference>
<dbReference type="InterPro" id="IPR014729">
    <property type="entry name" value="Rossmann-like_a/b/a_fold"/>
</dbReference>
<evidence type="ECO:0000313" key="1">
    <source>
        <dbReference type="EMBL" id="ADR35245.1"/>
    </source>
</evidence>
<dbReference type="KEGG" id="sku:Sulku_2590"/>
<dbReference type="AlphaFoldDB" id="E4U3H9"/>
<sequence>MSRHSLIAHYGKKEAVTVQNTSITDNFIIHPESHLQEFGFNSTLHDLAELGLTVKEVAIDLFLIAMSVYAADTRISRKYHAQDEWTREIDIYLPVSNSDLWHRNTQLLSNLLQFLTGDRWTFHFRSRPAEYRILAHTARPDLFTEIDHISLLSGGLDSFIGAIDTLDSGQKPLFISHHNDAVTSSVQNYCLNALKEHFGDDSFYSIKSHVGFSSELFSSGYEDTTRSRSFLFYTLAILAASALPRDRKVIVPENGLIALNVPLDTLRLGALSTRTAHPYFIARLNQLAAKLSLDVDIENPYRHQTKGQMIDECKDKSFLRAHIAETMSCSDPKKARWQGHSPQHCGYCLPCLIRRASIKHGFGKDETSYGLALTDNAINSRNVEGIHIRSFQVACQRLQNKPHLAKILIHKPGPLSDAPNEIPKYEKLYQDGMQEVYGLVKDIVVKPME</sequence>
<dbReference type="NCBIfam" id="NF041925">
    <property type="entry name" value="QatC"/>
    <property type="match status" value="1"/>
</dbReference>
<evidence type="ECO:0000313" key="2">
    <source>
        <dbReference type="Proteomes" id="UP000008721"/>
    </source>
</evidence>
<proteinExistence type="predicted"/>
<keyword evidence="1" id="KW-0614">Plasmid</keyword>
<dbReference type="HOGENOM" id="CLU_048552_0_0_7"/>
<dbReference type="EMBL" id="CP002356">
    <property type="protein sequence ID" value="ADR35245.1"/>
    <property type="molecule type" value="Genomic_DNA"/>
</dbReference>
<dbReference type="Gene3D" id="3.40.50.620">
    <property type="entry name" value="HUPs"/>
    <property type="match status" value="1"/>
</dbReference>
<reference evidence="1 2" key="1">
    <citation type="journal article" date="2012" name="Stand. Genomic Sci.">
        <title>Complete genome sequence of the sulfur compounds oxidizing chemolithoautotroph Sulfuricurvum kujiense type strain (YK-1(T)).</title>
        <authorList>
            <person name="Han C."/>
            <person name="Kotsyurbenko O."/>
            <person name="Chertkov O."/>
            <person name="Held B."/>
            <person name="Lapidus A."/>
            <person name="Nolan M."/>
            <person name="Lucas S."/>
            <person name="Hammon N."/>
            <person name="Deshpande S."/>
            <person name="Cheng J.F."/>
            <person name="Tapia R."/>
            <person name="Goodwin L.A."/>
            <person name="Pitluck S."/>
            <person name="Liolios K."/>
            <person name="Pagani I."/>
            <person name="Ivanova N."/>
            <person name="Mavromatis K."/>
            <person name="Mikhailova N."/>
            <person name="Pati A."/>
            <person name="Chen A."/>
            <person name="Palaniappan K."/>
            <person name="Land M."/>
            <person name="Hauser L."/>
            <person name="Chang Y.J."/>
            <person name="Jeffries C.D."/>
            <person name="Brambilla E.M."/>
            <person name="Rohde M."/>
            <person name="Spring S."/>
            <person name="Sikorski J."/>
            <person name="Goker M."/>
            <person name="Woyke T."/>
            <person name="Bristow J."/>
            <person name="Eisen J.A."/>
            <person name="Markowitz V."/>
            <person name="Hugenholtz P."/>
            <person name="Kyrpides N.C."/>
            <person name="Klenk H.P."/>
            <person name="Detter J.C."/>
        </authorList>
    </citation>
    <scope>NUCLEOTIDE SEQUENCE [LARGE SCALE GENOMIC DNA]</scope>
    <source>
        <strain evidence="2">ATCC BAA-921 / DSM 16994 / JCM 11577 / YK-1</strain>
    </source>
</reference>